<comment type="caution">
    <text evidence="1">The sequence shown here is derived from an EMBL/GenBank/DDBJ whole genome shotgun (WGS) entry which is preliminary data.</text>
</comment>
<keyword evidence="2" id="KW-1185">Reference proteome</keyword>
<proteinExistence type="predicted"/>
<evidence type="ECO:0000313" key="2">
    <source>
        <dbReference type="Proteomes" id="UP001431199"/>
    </source>
</evidence>
<gene>
    <name evidence="1" type="ORF">N5B56_01600</name>
</gene>
<protein>
    <recommendedName>
        <fullName evidence="3">Phage protein</fullName>
    </recommendedName>
</protein>
<dbReference type="EMBL" id="JAODBU010000002">
    <property type="protein sequence ID" value="MCT7397781.1"/>
    <property type="molecule type" value="Genomic_DNA"/>
</dbReference>
<evidence type="ECO:0000313" key="1">
    <source>
        <dbReference type="EMBL" id="MCT7397781.1"/>
    </source>
</evidence>
<sequence>MEKLINANEGFGVLDRLFAKIQKNNYKATQQMLDEAWSEWIKLDEVNVNNRRKNKMEARQKNIFYNLIVSWFEDSLEKYDSLQDETFIERVCRMTGLTKEEYDDIVNNEGEEEKINVEFNFNFEADVTKINPEDVDIEGLAKELAFNELKYSILNGIVTEEDFEIVKD</sequence>
<accession>A0ABT2LWV7</accession>
<dbReference type="Proteomes" id="UP001431199">
    <property type="component" value="Unassembled WGS sequence"/>
</dbReference>
<dbReference type="RefSeq" id="WP_260978217.1">
    <property type="nucleotide sequence ID" value="NZ_JAODBU010000002.1"/>
</dbReference>
<name>A0ABT2LWV7_9FIRM</name>
<reference evidence="1" key="1">
    <citation type="submission" date="2022-09" db="EMBL/GenBank/DDBJ databases">
        <title>Eubacterium sp. LFL-14 isolated from human feces.</title>
        <authorList>
            <person name="Liu F."/>
        </authorList>
    </citation>
    <scope>NUCLEOTIDE SEQUENCE</scope>
    <source>
        <strain evidence="1">LFL-14</strain>
    </source>
</reference>
<evidence type="ECO:0008006" key="3">
    <source>
        <dbReference type="Google" id="ProtNLM"/>
    </source>
</evidence>
<organism evidence="1 2">
    <name type="scientific">Eubacterium album</name>
    <dbReference type="NCBI Taxonomy" id="2978477"/>
    <lineage>
        <taxon>Bacteria</taxon>
        <taxon>Bacillati</taxon>
        <taxon>Bacillota</taxon>
        <taxon>Clostridia</taxon>
        <taxon>Eubacteriales</taxon>
        <taxon>Eubacteriaceae</taxon>
        <taxon>Eubacterium</taxon>
    </lineage>
</organism>